<comment type="caution">
    <text evidence="4">The sequence shown here is derived from an EMBL/GenBank/DDBJ whole genome shotgun (WGS) entry which is preliminary data.</text>
</comment>
<feature type="domain" description="Glycosyl transferase family 51" evidence="3">
    <location>
        <begin position="90"/>
        <end position="191"/>
    </location>
</feature>
<dbReference type="EMBL" id="QGGR01000024">
    <property type="protein sequence ID" value="PWK36147.1"/>
    <property type="molecule type" value="Genomic_DNA"/>
</dbReference>
<dbReference type="InterPro" id="IPR023346">
    <property type="entry name" value="Lysozyme-like_dom_sf"/>
</dbReference>
<dbReference type="Proteomes" id="UP000245697">
    <property type="component" value="Unassembled WGS sequence"/>
</dbReference>
<evidence type="ECO:0000259" key="3">
    <source>
        <dbReference type="Pfam" id="PF00912"/>
    </source>
</evidence>
<dbReference type="AlphaFoldDB" id="A0A316ETS0"/>
<keyword evidence="1" id="KW-0808">Transferase</keyword>
<dbReference type="PANTHER" id="PTHR32282:SF33">
    <property type="entry name" value="PEPTIDOGLYCAN GLYCOSYLTRANSFERASE"/>
    <property type="match status" value="1"/>
</dbReference>
<keyword evidence="5" id="KW-1185">Reference proteome</keyword>
<evidence type="ECO:0000256" key="1">
    <source>
        <dbReference type="ARBA" id="ARBA00022679"/>
    </source>
</evidence>
<dbReference type="GO" id="GO:0009252">
    <property type="term" value="P:peptidoglycan biosynthetic process"/>
    <property type="evidence" value="ECO:0007669"/>
    <property type="project" value="TreeGrafter"/>
</dbReference>
<reference evidence="4 5" key="1">
    <citation type="submission" date="2018-05" db="EMBL/GenBank/DDBJ databases">
        <title>Genomic Encyclopedia of Archaeal and Bacterial Type Strains, Phase II (KMG-II): from individual species to whole genera.</title>
        <authorList>
            <person name="Goeker M."/>
        </authorList>
    </citation>
    <scope>NUCLEOTIDE SEQUENCE [LARGE SCALE GENOMIC DNA]</scope>
    <source>
        <strain evidence="4 5">DSM 45184</strain>
    </source>
</reference>
<dbReference type="InterPro" id="IPR001264">
    <property type="entry name" value="Glyco_trans_51"/>
</dbReference>
<dbReference type="PANTHER" id="PTHR32282">
    <property type="entry name" value="BINDING PROTEIN TRANSPEPTIDASE, PUTATIVE-RELATED"/>
    <property type="match status" value="1"/>
</dbReference>
<dbReference type="InterPro" id="IPR050396">
    <property type="entry name" value="Glycosyltr_51/Transpeptidase"/>
</dbReference>
<keyword evidence="2" id="KW-1133">Transmembrane helix</keyword>
<sequence>MVYGATLLFYASAGTYCVAMTIADMARPANEPVSVVPARRRGQRVAVGVSMALLLVAGGTVASTYYYDSVPLVESGISYPVVAVTELSPAVVNAFVAAVDADFYDSGDSLITRRYAVVAAGADEESGLRTRILANKAESSYTKEEILDRYLNRADYGRGAVGLVAAARTYFNKPAAQLTVAEAALLAVQLHPDRPTPRDGWNQVLDTMVERGWLAAAERSSLTFPG</sequence>
<dbReference type="InterPro" id="IPR036950">
    <property type="entry name" value="PBP_transglycosylase"/>
</dbReference>
<keyword evidence="2" id="KW-0812">Transmembrane</keyword>
<evidence type="ECO:0000313" key="4">
    <source>
        <dbReference type="EMBL" id="PWK36147.1"/>
    </source>
</evidence>
<accession>A0A316ETS0</accession>
<feature type="transmembrane region" description="Helical" evidence="2">
    <location>
        <begin position="45"/>
        <end position="67"/>
    </location>
</feature>
<keyword evidence="2" id="KW-0472">Membrane</keyword>
<dbReference type="Pfam" id="PF00912">
    <property type="entry name" value="Transgly"/>
    <property type="match status" value="1"/>
</dbReference>
<gene>
    <name evidence="4" type="ORF">BC793_124129</name>
</gene>
<evidence type="ECO:0000256" key="2">
    <source>
        <dbReference type="SAM" id="Phobius"/>
    </source>
</evidence>
<dbReference type="Gene3D" id="1.10.3810.10">
    <property type="entry name" value="Biosynthetic peptidoglycan transglycosylase-like"/>
    <property type="match status" value="1"/>
</dbReference>
<protein>
    <submittedName>
        <fullName evidence="4">Transglycosylase</fullName>
    </submittedName>
</protein>
<dbReference type="SUPFAM" id="SSF53955">
    <property type="entry name" value="Lysozyme-like"/>
    <property type="match status" value="1"/>
</dbReference>
<proteinExistence type="predicted"/>
<name>A0A316ETS0_9ACTN</name>
<organism evidence="4 5">
    <name type="scientific">Actinoplanes xinjiangensis</name>
    <dbReference type="NCBI Taxonomy" id="512350"/>
    <lineage>
        <taxon>Bacteria</taxon>
        <taxon>Bacillati</taxon>
        <taxon>Actinomycetota</taxon>
        <taxon>Actinomycetes</taxon>
        <taxon>Micromonosporales</taxon>
        <taxon>Micromonosporaceae</taxon>
        <taxon>Actinoplanes</taxon>
    </lineage>
</organism>
<dbReference type="GO" id="GO:0008955">
    <property type="term" value="F:peptidoglycan glycosyltransferase activity"/>
    <property type="evidence" value="ECO:0007669"/>
    <property type="project" value="TreeGrafter"/>
</dbReference>
<evidence type="ECO:0000313" key="5">
    <source>
        <dbReference type="Proteomes" id="UP000245697"/>
    </source>
</evidence>
<dbReference type="GO" id="GO:0030288">
    <property type="term" value="C:outer membrane-bounded periplasmic space"/>
    <property type="evidence" value="ECO:0007669"/>
    <property type="project" value="TreeGrafter"/>
</dbReference>